<dbReference type="OrthoDB" id="2201596at2759"/>
<accession>A0A9P6X2V6</accession>
<name>A0A9P6X2V6_RHIOR</name>
<organism evidence="2 3">
    <name type="scientific">Rhizopus oryzae</name>
    <name type="common">Mucormycosis agent</name>
    <name type="synonym">Rhizopus arrhizus var. delemar</name>
    <dbReference type="NCBI Taxonomy" id="64495"/>
    <lineage>
        <taxon>Eukaryota</taxon>
        <taxon>Fungi</taxon>
        <taxon>Fungi incertae sedis</taxon>
        <taxon>Mucoromycota</taxon>
        <taxon>Mucoromycotina</taxon>
        <taxon>Mucoromycetes</taxon>
        <taxon>Mucorales</taxon>
        <taxon>Mucorineae</taxon>
        <taxon>Rhizopodaceae</taxon>
        <taxon>Rhizopus</taxon>
    </lineage>
</organism>
<sequence>MVSTNYIFGLLALAPLLVQAKPTPTSSAPLAKRSPHGCYGSGQWGYIVDVLNACNRAKHDFDNEYISKNHASPRTYGPYNTGSGRRSMVDIRVENSYGEQYERVHADDITFACNEVTQYCAGNNRDTQGGWSIQGPFKIWVDVNACGC</sequence>
<keyword evidence="1" id="KW-0732">Signal</keyword>
<dbReference type="EMBL" id="JAANQT010001734">
    <property type="protein sequence ID" value="KAG1304125.1"/>
    <property type="molecule type" value="Genomic_DNA"/>
</dbReference>
<comment type="caution">
    <text evidence="2">The sequence shown here is derived from an EMBL/GenBank/DDBJ whole genome shotgun (WGS) entry which is preliminary data.</text>
</comment>
<evidence type="ECO:0000313" key="2">
    <source>
        <dbReference type="EMBL" id="KAG1304125.1"/>
    </source>
</evidence>
<evidence type="ECO:0000313" key="3">
    <source>
        <dbReference type="Proteomes" id="UP000716291"/>
    </source>
</evidence>
<reference evidence="2" key="1">
    <citation type="journal article" date="2020" name="Microb. Genom.">
        <title>Genetic diversity of clinical and environmental Mucorales isolates obtained from an investigation of mucormycosis cases among solid organ transplant recipients.</title>
        <authorList>
            <person name="Nguyen M.H."/>
            <person name="Kaul D."/>
            <person name="Muto C."/>
            <person name="Cheng S.J."/>
            <person name="Richter R.A."/>
            <person name="Bruno V.M."/>
            <person name="Liu G."/>
            <person name="Beyhan S."/>
            <person name="Sundermann A.J."/>
            <person name="Mounaud S."/>
            <person name="Pasculle A.W."/>
            <person name="Nierman W.C."/>
            <person name="Driscoll E."/>
            <person name="Cumbie R."/>
            <person name="Clancy C.J."/>
            <person name="Dupont C.L."/>
        </authorList>
    </citation>
    <scope>NUCLEOTIDE SEQUENCE</scope>
    <source>
        <strain evidence="2">GL11</strain>
    </source>
</reference>
<gene>
    <name evidence="2" type="ORF">G6F64_009477</name>
</gene>
<evidence type="ECO:0000256" key="1">
    <source>
        <dbReference type="SAM" id="SignalP"/>
    </source>
</evidence>
<proteinExistence type="predicted"/>
<dbReference type="AlphaFoldDB" id="A0A9P6X2V6"/>
<dbReference type="Proteomes" id="UP000716291">
    <property type="component" value="Unassembled WGS sequence"/>
</dbReference>
<feature type="chain" id="PRO_5040156929" evidence="1">
    <location>
        <begin position="21"/>
        <end position="148"/>
    </location>
</feature>
<feature type="signal peptide" evidence="1">
    <location>
        <begin position="1"/>
        <end position="20"/>
    </location>
</feature>
<protein>
    <submittedName>
        <fullName evidence="2">Uncharacterized protein</fullName>
    </submittedName>
</protein>
<keyword evidence="3" id="KW-1185">Reference proteome</keyword>